<organism evidence="2 3">
    <name type="scientific">Lingula anatina</name>
    <name type="common">Brachiopod</name>
    <name type="synonym">Lingula unguis</name>
    <dbReference type="NCBI Taxonomy" id="7574"/>
    <lineage>
        <taxon>Eukaryota</taxon>
        <taxon>Metazoa</taxon>
        <taxon>Spiralia</taxon>
        <taxon>Lophotrochozoa</taxon>
        <taxon>Brachiopoda</taxon>
        <taxon>Linguliformea</taxon>
        <taxon>Lingulata</taxon>
        <taxon>Lingulida</taxon>
        <taxon>Linguloidea</taxon>
        <taxon>Lingulidae</taxon>
        <taxon>Lingula</taxon>
    </lineage>
</organism>
<dbReference type="InterPro" id="IPR005049">
    <property type="entry name" value="STL-like"/>
</dbReference>
<dbReference type="STRING" id="7574.A0A1S3HKE2"/>
<dbReference type="InParanoid" id="A0A1S3HKE2"/>
<keyword evidence="1" id="KW-0812">Transmembrane</keyword>
<dbReference type="OrthoDB" id="6083607at2759"/>
<dbReference type="GeneID" id="106155988"/>
<dbReference type="PANTHER" id="PTHR31362:SF0">
    <property type="entry name" value="EXOSTOSIN DOMAIN-CONTAINING PROTEIN-RELATED"/>
    <property type="match status" value="1"/>
</dbReference>
<protein>
    <submittedName>
        <fullName evidence="3">Probable glycosyltransferase STELLO1</fullName>
    </submittedName>
</protein>
<gene>
    <name evidence="3" type="primary">LOC106155988</name>
</gene>
<keyword evidence="1" id="KW-1133">Transmembrane helix</keyword>
<feature type="transmembrane region" description="Helical" evidence="1">
    <location>
        <begin position="71"/>
        <end position="92"/>
    </location>
</feature>
<dbReference type="RefSeq" id="XP_013386497.1">
    <property type="nucleotide sequence ID" value="XM_013531043.1"/>
</dbReference>
<dbReference type="PANTHER" id="PTHR31362">
    <property type="entry name" value="GLYCOSYLTRANSFERASE STELLO1-RELATED"/>
    <property type="match status" value="1"/>
</dbReference>
<keyword evidence="2" id="KW-1185">Reference proteome</keyword>
<evidence type="ECO:0000313" key="2">
    <source>
        <dbReference type="Proteomes" id="UP000085678"/>
    </source>
</evidence>
<sequence length="479" mass="54032">MAFCYRFYMRAIFDKDTVLFYNEENGGCAHMSIELTTEKGSVVFIKIYLDAIKLENYEKNDVSKLYFRSRYAIKAVGLVAFLGLLAYLTIYWKNIVSFTANLQTKTKQSDKDLEWSYRVFMGLPRNLTCERWIVVDAGKHASAQLIEKASDRLHFPWCAIVVSDTLTSSRSLHVILPNKQNSIVYLTGAAEYSSLFKSPLRRKTIGYLFAITSGATMIYEDDGGMGYEWLASSPPLDNKSAEAPLVIPAGTVNIWNPYSYFYSGSDVWPRGFPGGMANRPACNAPPVPYALRNSRVLLVHYLIDGYADVPEKILKSPLKFDKSISGPVEVQEATFVPYSHHSTLHMYDAFWGLLVPTTCEVSISDIIRGYITQRLLWDINGSMLVSPPWTKRANPSRQTLWKSSHTSNKTVIEIVKHLMAWSSKSPSIDTRLKELYLHLFEKGIILKEDLVVLDTWIELLTAVGDDLDSISATGAKCQV</sequence>
<evidence type="ECO:0000256" key="1">
    <source>
        <dbReference type="SAM" id="Phobius"/>
    </source>
</evidence>
<proteinExistence type="predicted"/>
<reference evidence="3" key="1">
    <citation type="submission" date="2025-08" db="UniProtKB">
        <authorList>
            <consortium name="RefSeq"/>
        </authorList>
    </citation>
    <scope>IDENTIFICATION</scope>
    <source>
        <tissue evidence="3">Gonads</tissue>
    </source>
</reference>
<dbReference type="KEGG" id="lak:106155988"/>
<dbReference type="Proteomes" id="UP000085678">
    <property type="component" value="Unplaced"/>
</dbReference>
<name>A0A1S3HKE2_LINAN</name>
<evidence type="ECO:0000313" key="3">
    <source>
        <dbReference type="RefSeq" id="XP_013386497.1"/>
    </source>
</evidence>
<dbReference type="AlphaFoldDB" id="A0A1S3HKE2"/>
<accession>A0A1S3HKE2</accession>
<keyword evidence="1" id="KW-0472">Membrane</keyword>